<dbReference type="AlphaFoldDB" id="A0A8S9Q865"/>
<sequence length="86" mass="9662">MFTMTHMYNIKVINARDDSVKGLIFAVKKWLGLSLFPSHCKKQKQLKNLLSFAELQGATSGGFSGSCCQGYKKYQTLLISSCRDLH</sequence>
<accession>A0A8S9Q865</accession>
<comment type="caution">
    <text evidence="1">The sequence shown here is derived from an EMBL/GenBank/DDBJ whole genome shotgun (WGS) entry which is preliminary data.</text>
</comment>
<evidence type="ECO:0000313" key="2">
    <source>
        <dbReference type="Proteomes" id="UP000712600"/>
    </source>
</evidence>
<proteinExistence type="predicted"/>
<organism evidence="1 2">
    <name type="scientific">Brassica cretica</name>
    <name type="common">Mustard</name>
    <dbReference type="NCBI Taxonomy" id="69181"/>
    <lineage>
        <taxon>Eukaryota</taxon>
        <taxon>Viridiplantae</taxon>
        <taxon>Streptophyta</taxon>
        <taxon>Embryophyta</taxon>
        <taxon>Tracheophyta</taxon>
        <taxon>Spermatophyta</taxon>
        <taxon>Magnoliopsida</taxon>
        <taxon>eudicotyledons</taxon>
        <taxon>Gunneridae</taxon>
        <taxon>Pentapetalae</taxon>
        <taxon>rosids</taxon>
        <taxon>malvids</taxon>
        <taxon>Brassicales</taxon>
        <taxon>Brassicaceae</taxon>
        <taxon>Brassiceae</taxon>
        <taxon>Brassica</taxon>
    </lineage>
</organism>
<reference evidence="1" key="1">
    <citation type="submission" date="2019-12" db="EMBL/GenBank/DDBJ databases">
        <title>Genome sequencing and annotation of Brassica cretica.</title>
        <authorList>
            <person name="Studholme D.J."/>
            <person name="Sarris P."/>
        </authorList>
    </citation>
    <scope>NUCLEOTIDE SEQUENCE</scope>
    <source>
        <strain evidence="1">PFS-109/04</strain>
        <tissue evidence="1">Leaf</tissue>
    </source>
</reference>
<protein>
    <submittedName>
        <fullName evidence="1">Uncharacterized protein</fullName>
    </submittedName>
</protein>
<dbReference type="EMBL" id="QGKX02001290">
    <property type="protein sequence ID" value="KAF3537976.1"/>
    <property type="molecule type" value="Genomic_DNA"/>
</dbReference>
<evidence type="ECO:0000313" key="1">
    <source>
        <dbReference type="EMBL" id="KAF3537976.1"/>
    </source>
</evidence>
<name>A0A8S9Q865_BRACR</name>
<gene>
    <name evidence="1" type="ORF">F2Q69_00021428</name>
</gene>
<dbReference type="Proteomes" id="UP000712600">
    <property type="component" value="Unassembled WGS sequence"/>
</dbReference>